<dbReference type="GO" id="GO:0015074">
    <property type="term" value="P:DNA integration"/>
    <property type="evidence" value="ECO:0007669"/>
    <property type="project" value="InterPro"/>
</dbReference>
<dbReference type="Gene3D" id="2.40.70.10">
    <property type="entry name" value="Acid Proteases"/>
    <property type="match status" value="1"/>
</dbReference>
<dbReference type="InterPro" id="IPR041577">
    <property type="entry name" value="RT_RNaseH_2"/>
</dbReference>
<accession>A0A6J2U5S5</accession>
<evidence type="ECO:0000256" key="1">
    <source>
        <dbReference type="ARBA" id="ARBA00012493"/>
    </source>
</evidence>
<keyword evidence="7" id="KW-0511">Multifunctional enzyme</keyword>
<dbReference type="CDD" id="cd09274">
    <property type="entry name" value="RNase_HI_RT_Ty3"/>
    <property type="match status" value="1"/>
</dbReference>
<dbReference type="PANTHER" id="PTHR37984">
    <property type="entry name" value="PROTEIN CBG26694"/>
    <property type="match status" value="1"/>
</dbReference>
<feature type="domain" description="Reverse transcriptase" evidence="9">
    <location>
        <begin position="161"/>
        <end position="339"/>
    </location>
</feature>
<dbReference type="InterPro" id="IPR001584">
    <property type="entry name" value="Integrase_cat-core"/>
</dbReference>
<keyword evidence="5" id="KW-0378">Hydrolase</keyword>
<feature type="compositionally biased region" description="Basic and acidic residues" evidence="8">
    <location>
        <begin position="994"/>
        <end position="1005"/>
    </location>
</feature>
<keyword evidence="2" id="KW-0808">Transferase</keyword>
<proteinExistence type="predicted"/>
<gene>
    <name evidence="13" type="primary">LOC115631335</name>
    <name evidence="12" type="synonym">LOC115628853</name>
</gene>
<dbReference type="FunFam" id="1.10.340.70:FF:000003">
    <property type="entry name" value="Protein CBG25708"/>
    <property type="match status" value="1"/>
</dbReference>
<keyword evidence="4" id="KW-0540">Nuclease</keyword>
<dbReference type="Pfam" id="PF17919">
    <property type="entry name" value="RT_RNaseH_2"/>
    <property type="match status" value="1"/>
</dbReference>
<dbReference type="SUPFAM" id="SSF56672">
    <property type="entry name" value="DNA/RNA polymerases"/>
    <property type="match status" value="1"/>
</dbReference>
<dbReference type="Gene3D" id="3.10.10.10">
    <property type="entry name" value="HIV Type 1 Reverse Transcriptase, subunit A, domain 1"/>
    <property type="match status" value="1"/>
</dbReference>
<dbReference type="Pfam" id="PF00078">
    <property type="entry name" value="RVT_1"/>
    <property type="match status" value="1"/>
</dbReference>
<evidence type="ECO:0000259" key="9">
    <source>
        <dbReference type="PROSITE" id="PS50878"/>
    </source>
</evidence>
<name>A0A6J2U5S5_DROLE</name>
<dbReference type="SUPFAM" id="SSF50630">
    <property type="entry name" value="Acid proteases"/>
    <property type="match status" value="1"/>
</dbReference>
<dbReference type="InterPro" id="IPR036397">
    <property type="entry name" value="RNaseH_sf"/>
</dbReference>
<protein>
    <recommendedName>
        <fullName evidence="1">RNA-directed DNA polymerase</fullName>
        <ecNumber evidence="1">2.7.7.49</ecNumber>
    </recommendedName>
</protein>
<keyword evidence="11" id="KW-1185">Reference proteome</keyword>
<dbReference type="Pfam" id="PF00665">
    <property type="entry name" value="rve"/>
    <property type="match status" value="1"/>
</dbReference>
<dbReference type="Gene3D" id="1.10.340.70">
    <property type="match status" value="1"/>
</dbReference>
<keyword evidence="6" id="KW-0695">RNA-directed DNA polymerase</keyword>
<dbReference type="GO" id="GO:0003676">
    <property type="term" value="F:nucleic acid binding"/>
    <property type="evidence" value="ECO:0007669"/>
    <property type="project" value="InterPro"/>
</dbReference>
<evidence type="ECO:0000313" key="13">
    <source>
        <dbReference type="RefSeq" id="XP_030383916.1"/>
    </source>
</evidence>
<dbReference type="InterPro" id="IPR012337">
    <property type="entry name" value="RNaseH-like_sf"/>
</dbReference>
<dbReference type="GeneID" id="115631335"/>
<dbReference type="InterPro" id="IPR041588">
    <property type="entry name" value="Integrase_H2C2"/>
</dbReference>
<evidence type="ECO:0000256" key="2">
    <source>
        <dbReference type="ARBA" id="ARBA00022679"/>
    </source>
</evidence>
<dbReference type="Gene3D" id="3.30.420.10">
    <property type="entry name" value="Ribonuclease H-like superfamily/Ribonuclease H"/>
    <property type="match status" value="1"/>
</dbReference>
<keyword evidence="5" id="KW-0255">Endonuclease</keyword>
<evidence type="ECO:0000259" key="10">
    <source>
        <dbReference type="PROSITE" id="PS50994"/>
    </source>
</evidence>
<dbReference type="OrthoDB" id="7851312at2759"/>
<evidence type="ECO:0000313" key="12">
    <source>
        <dbReference type="RefSeq" id="XP_030380964.1"/>
    </source>
</evidence>
<feature type="domain" description="Integrase catalytic" evidence="10">
    <location>
        <begin position="700"/>
        <end position="861"/>
    </location>
</feature>
<dbReference type="InterPro" id="IPR050951">
    <property type="entry name" value="Retrovirus_Pol_polyprotein"/>
</dbReference>
<dbReference type="FunFam" id="3.10.20.370:FF:000001">
    <property type="entry name" value="Retrovirus-related Pol polyprotein from transposon 17.6-like protein"/>
    <property type="match status" value="1"/>
</dbReference>
<dbReference type="Proteomes" id="UP000504634">
    <property type="component" value="Unplaced"/>
</dbReference>
<evidence type="ECO:0000256" key="7">
    <source>
        <dbReference type="ARBA" id="ARBA00023268"/>
    </source>
</evidence>
<dbReference type="PANTHER" id="PTHR37984:SF5">
    <property type="entry name" value="PROTEIN NYNRIN-LIKE"/>
    <property type="match status" value="1"/>
</dbReference>
<dbReference type="EC" id="2.7.7.49" evidence="1"/>
<evidence type="ECO:0000256" key="6">
    <source>
        <dbReference type="ARBA" id="ARBA00022918"/>
    </source>
</evidence>
<dbReference type="GO" id="GO:0042575">
    <property type="term" value="C:DNA polymerase complex"/>
    <property type="evidence" value="ECO:0007669"/>
    <property type="project" value="UniProtKB-ARBA"/>
</dbReference>
<dbReference type="FunFam" id="3.30.420.10:FF:000063">
    <property type="entry name" value="Retrovirus-related Pol polyprotein from transposon 297-like Protein"/>
    <property type="match status" value="1"/>
</dbReference>
<feature type="region of interest" description="Disordered" evidence="8">
    <location>
        <begin position="953"/>
        <end position="1005"/>
    </location>
</feature>
<dbReference type="InterPro" id="IPR000477">
    <property type="entry name" value="RT_dom"/>
</dbReference>
<dbReference type="RefSeq" id="XP_030383916.1">
    <property type="nucleotide sequence ID" value="XM_030528056.1"/>
</dbReference>
<dbReference type="CDD" id="cd01647">
    <property type="entry name" value="RT_LTR"/>
    <property type="match status" value="1"/>
</dbReference>
<dbReference type="RefSeq" id="XP_030380964.1">
    <property type="nucleotide sequence ID" value="XM_030525104.1"/>
</dbReference>
<feature type="compositionally biased region" description="Basic and acidic residues" evidence="8">
    <location>
        <begin position="953"/>
        <end position="964"/>
    </location>
</feature>
<evidence type="ECO:0000256" key="5">
    <source>
        <dbReference type="ARBA" id="ARBA00022759"/>
    </source>
</evidence>
<dbReference type="PROSITE" id="PS50878">
    <property type="entry name" value="RT_POL"/>
    <property type="match status" value="1"/>
</dbReference>
<dbReference type="InterPro" id="IPR021109">
    <property type="entry name" value="Peptidase_aspartic_dom_sf"/>
</dbReference>
<dbReference type="GO" id="GO:0004519">
    <property type="term" value="F:endonuclease activity"/>
    <property type="evidence" value="ECO:0007669"/>
    <property type="project" value="UniProtKB-KW"/>
</dbReference>
<evidence type="ECO:0000256" key="3">
    <source>
        <dbReference type="ARBA" id="ARBA00022695"/>
    </source>
</evidence>
<dbReference type="InterPro" id="IPR043128">
    <property type="entry name" value="Rev_trsase/Diguanyl_cyclase"/>
</dbReference>
<dbReference type="SUPFAM" id="SSF53098">
    <property type="entry name" value="Ribonuclease H-like"/>
    <property type="match status" value="1"/>
</dbReference>
<dbReference type="Pfam" id="PF17921">
    <property type="entry name" value="Integrase_H2C2"/>
    <property type="match status" value="1"/>
</dbReference>
<sequence>MNVTCDTGASCTIIPYSVYEKAVMKKPLRECNVPYMDYNGRLIEIVGEYDATIEYRGIRKEMVIVVAKTMSPALLGRTFLRSFNFELVQVNNVSESEQLSVLTKQIKSEFADVFRPELGSFNGSKIMLQIAENTKPIFFKPRPLPLAWKDRVEQKLRALIELGVLEQVDSSDWGTPLVPILKPDGDIRICGDYKVSVNRSLVDVRYPLPRIDDIFAALQGGVLYTKLDLSNAYNQLHLDEQSQLLCTWSTHIGLLKVKRLPFGIKTAAAIFQKTMECLFQGIKGVVVYQDDITVTGSNLQEHISNLKTVLSKLKSAGLTLNANKCEFFKSKIRYLGFSIDRYGLSKNVDRVSSVLLAPTPKNVSELRAFIGMVNYYSKFVKNFAQIMSPLYVLLQKDSKFVWTVECNKAYERIKSEITSEQVLVHYDANLPIVLTTDASSNAVSGVLAHRFADGLKPIAFVSRALSKSEINYSTLDKEALAIVYSVMKLKQYLLGIKFILRTDHKPLLGIFGDKKGLPLMASARLQRWALILSGFQYTVEHIKGSLNEADGLSRMPQLYKSNEDEEYNYINFIQSDIPFKLNFKSIARETRHDSILSKVCEAIKIGSLQKLNKAEFSNFINKANELTVEYDCILWGHRVIVPTKLRNQVLQEFHKSHLGMVKTKMLARSYVWWPNMDLEIENLIRECIACQESQPSPEKSTLIPWKSNGQVWSRIHVDFAGPINNFYLLICVDSFSKWVEVFKTKEITSSFTIKTLRELFCRYGLVDVLVSDNGRQFTSEEFRIFMANNGIKHVLTAPGHPATNGQAENFVKTVKKSINASIKVNSNSSFDIILNRFLIDYRNTIHCTTGESPAKLFFGRQLKTRFSFLKPPIVHDQISKKQEDSVMSYRGNRDIRFKEGQKVMVRDYKNPNKASWTQATVSQQLGPRSYCCILTHNNREIKRHLNQIRNQESKHIATEKRDNQIESDCSSESKSQNDTVIPSEPTPTRRQLRPRIEGKVVKPST</sequence>
<feature type="compositionally biased region" description="Polar residues" evidence="8">
    <location>
        <begin position="966"/>
        <end position="980"/>
    </location>
</feature>
<dbReference type="GO" id="GO:0003964">
    <property type="term" value="F:RNA-directed DNA polymerase activity"/>
    <property type="evidence" value="ECO:0007669"/>
    <property type="project" value="UniProtKB-KW"/>
</dbReference>
<dbReference type="FunFam" id="3.30.70.270:FF:000026">
    <property type="entry name" value="Transposon Ty3-G Gag-Pol polyprotein"/>
    <property type="match status" value="1"/>
</dbReference>
<reference evidence="12 13" key="1">
    <citation type="submission" date="2025-04" db="UniProtKB">
        <authorList>
            <consortium name="RefSeq"/>
        </authorList>
    </citation>
    <scope>IDENTIFICATION</scope>
    <source>
        <strain evidence="12 13">11010-0011.00</strain>
        <tissue evidence="12 13">Whole body</tissue>
    </source>
</reference>
<evidence type="ECO:0000256" key="4">
    <source>
        <dbReference type="ARBA" id="ARBA00022722"/>
    </source>
</evidence>
<dbReference type="AlphaFoldDB" id="A0A6J2U5S5"/>
<dbReference type="PROSITE" id="PS50994">
    <property type="entry name" value="INTEGRASE"/>
    <property type="match status" value="1"/>
</dbReference>
<keyword evidence="3" id="KW-0548">Nucleotidyltransferase</keyword>
<dbReference type="InterPro" id="IPR043502">
    <property type="entry name" value="DNA/RNA_pol_sf"/>
</dbReference>
<evidence type="ECO:0000256" key="8">
    <source>
        <dbReference type="SAM" id="MobiDB-lite"/>
    </source>
</evidence>
<dbReference type="Gene3D" id="3.30.70.270">
    <property type="match status" value="2"/>
</dbReference>
<organism evidence="11 13">
    <name type="scientific">Drosophila lebanonensis</name>
    <name type="common">Fruit fly</name>
    <name type="synonym">Scaptodrosophila lebanonensis</name>
    <dbReference type="NCBI Taxonomy" id="7225"/>
    <lineage>
        <taxon>Eukaryota</taxon>
        <taxon>Metazoa</taxon>
        <taxon>Ecdysozoa</taxon>
        <taxon>Arthropoda</taxon>
        <taxon>Hexapoda</taxon>
        <taxon>Insecta</taxon>
        <taxon>Pterygota</taxon>
        <taxon>Neoptera</taxon>
        <taxon>Endopterygota</taxon>
        <taxon>Diptera</taxon>
        <taxon>Brachycera</taxon>
        <taxon>Muscomorpha</taxon>
        <taxon>Ephydroidea</taxon>
        <taxon>Drosophilidae</taxon>
        <taxon>Scaptodrosophila</taxon>
    </lineage>
</organism>
<evidence type="ECO:0000313" key="11">
    <source>
        <dbReference type="Proteomes" id="UP000504634"/>
    </source>
</evidence>